<organism evidence="2 3">
    <name type="scientific">Cyclobacterium plantarum</name>
    <dbReference type="NCBI Taxonomy" id="2716263"/>
    <lineage>
        <taxon>Bacteria</taxon>
        <taxon>Pseudomonadati</taxon>
        <taxon>Bacteroidota</taxon>
        <taxon>Cytophagia</taxon>
        <taxon>Cytophagales</taxon>
        <taxon>Cyclobacteriaceae</taxon>
        <taxon>Cyclobacterium</taxon>
    </lineage>
</organism>
<dbReference type="RefSeq" id="WP_166147783.1">
    <property type="nucleotide sequence ID" value="NZ_JAANYN010000005.1"/>
</dbReference>
<protein>
    <submittedName>
        <fullName evidence="2">META domain-containing protein</fullName>
    </submittedName>
</protein>
<proteinExistence type="predicted"/>
<sequence>MEDENPACPVPYSILSGDHEIYKIWAFMGFRHKTLRWIDYYPPCELYRNDDGRVTPGRIRITFTEEVSSNEELVDYQIFSGAGPVNGFSGDFQLSGNTIQSGGRIVTTFIASIHGNVNEYESKLYSALIQMTHFDIVKNQLLLTCGKGEEEMLWVLAENSI</sequence>
<gene>
    <name evidence="2" type="ORF">G9Q97_13850</name>
</gene>
<dbReference type="EMBL" id="JAANYN010000005">
    <property type="protein sequence ID" value="NHE57894.1"/>
    <property type="molecule type" value="Genomic_DNA"/>
</dbReference>
<name>A0ABX0H8B2_9BACT</name>
<keyword evidence="3" id="KW-1185">Reference proteome</keyword>
<dbReference type="Gene3D" id="2.40.128.270">
    <property type="match status" value="1"/>
</dbReference>
<dbReference type="InterPro" id="IPR005184">
    <property type="entry name" value="DUF306_Meta_HslJ"/>
</dbReference>
<dbReference type="InterPro" id="IPR038670">
    <property type="entry name" value="HslJ-like_sf"/>
</dbReference>
<dbReference type="Pfam" id="PF03724">
    <property type="entry name" value="META"/>
    <property type="match status" value="1"/>
</dbReference>
<dbReference type="Proteomes" id="UP000649799">
    <property type="component" value="Unassembled WGS sequence"/>
</dbReference>
<evidence type="ECO:0000313" key="3">
    <source>
        <dbReference type="Proteomes" id="UP000649799"/>
    </source>
</evidence>
<accession>A0ABX0H8B2</accession>
<evidence type="ECO:0000313" key="2">
    <source>
        <dbReference type="EMBL" id="NHE57894.1"/>
    </source>
</evidence>
<reference evidence="2 3" key="1">
    <citation type="submission" date="2020-03" db="EMBL/GenBank/DDBJ databases">
        <title>Cyclobacterium plantarum sp. nov., a marine bacterium isolated from a coastal-marine wetland.</title>
        <authorList>
            <person name="Sanchez-Porro C."/>
            <person name="Ventosa A."/>
            <person name="Amoozegar M."/>
        </authorList>
    </citation>
    <scope>NUCLEOTIDE SEQUENCE [LARGE SCALE GENOMIC DNA]</scope>
    <source>
        <strain evidence="2 3">GBPx2</strain>
    </source>
</reference>
<feature type="domain" description="DUF306" evidence="1">
    <location>
        <begin position="79"/>
        <end position="152"/>
    </location>
</feature>
<comment type="caution">
    <text evidence="2">The sequence shown here is derived from an EMBL/GenBank/DDBJ whole genome shotgun (WGS) entry which is preliminary data.</text>
</comment>
<evidence type="ECO:0000259" key="1">
    <source>
        <dbReference type="Pfam" id="PF03724"/>
    </source>
</evidence>